<proteinExistence type="predicted"/>
<feature type="transmembrane region" description="Helical" evidence="1">
    <location>
        <begin position="217"/>
        <end position="238"/>
    </location>
</feature>
<dbReference type="EMBL" id="BSVA01000001">
    <property type="protein sequence ID" value="GMA89511.1"/>
    <property type="molecule type" value="Genomic_DNA"/>
</dbReference>
<dbReference type="RefSeq" id="WP_284296794.1">
    <property type="nucleotide sequence ID" value="NZ_BSVA01000001.1"/>
</dbReference>
<keyword evidence="1" id="KW-0812">Transmembrane</keyword>
<evidence type="ECO:0000259" key="2">
    <source>
        <dbReference type="Pfam" id="PF07853"/>
    </source>
</evidence>
<organism evidence="3 5">
    <name type="scientific">Homoserinibacter gongjuensis</name>
    <dbReference type="NCBI Taxonomy" id="1162968"/>
    <lineage>
        <taxon>Bacteria</taxon>
        <taxon>Bacillati</taxon>
        <taxon>Actinomycetota</taxon>
        <taxon>Actinomycetes</taxon>
        <taxon>Micrococcales</taxon>
        <taxon>Microbacteriaceae</taxon>
        <taxon>Homoserinibacter</taxon>
    </lineage>
</organism>
<keyword evidence="1" id="KW-0472">Membrane</keyword>
<evidence type="ECO:0000313" key="4">
    <source>
        <dbReference type="EMBL" id="GMA93152.1"/>
    </source>
</evidence>
<dbReference type="InterPro" id="IPR012867">
    <property type="entry name" value="DUF1648"/>
</dbReference>
<evidence type="ECO:0000313" key="5">
    <source>
        <dbReference type="Proteomes" id="UP001157069"/>
    </source>
</evidence>
<dbReference type="Proteomes" id="UP001157069">
    <property type="component" value="Unassembled WGS sequence"/>
</dbReference>
<reference evidence="3" key="1">
    <citation type="journal article" date="2014" name="Int. J. Syst. Evol. Microbiol.">
        <title>Complete genome of a new Firmicutes species belonging to the dominant human colonic microbiota ('Ruminococcus bicirculans') reveals two chromosomes and a selective capacity to utilize plant glucans.</title>
        <authorList>
            <consortium name="NISC Comparative Sequencing Program"/>
            <person name="Wegmann U."/>
            <person name="Louis P."/>
            <person name="Goesmann A."/>
            <person name="Henrissat B."/>
            <person name="Duncan S.H."/>
            <person name="Flint H.J."/>
        </authorList>
    </citation>
    <scope>NUCLEOTIDE SEQUENCE</scope>
    <source>
        <strain evidence="3">NBRC 108755</strain>
    </source>
</reference>
<comment type="caution">
    <text evidence="3">The sequence shown here is derived from an EMBL/GenBank/DDBJ whole genome shotgun (WGS) entry which is preliminary data.</text>
</comment>
<dbReference type="EMBL" id="BSVA01000001">
    <property type="protein sequence ID" value="GMA93152.1"/>
    <property type="molecule type" value="Genomic_DNA"/>
</dbReference>
<name>A0ABQ6JS57_9MICO</name>
<accession>A0ABQ6JS57</accession>
<feature type="transmembrane region" description="Helical" evidence="1">
    <location>
        <begin position="97"/>
        <end position="119"/>
    </location>
</feature>
<feature type="domain" description="DUF1648" evidence="2">
    <location>
        <begin position="30"/>
        <end position="68"/>
    </location>
</feature>
<reference evidence="5" key="2">
    <citation type="journal article" date="2019" name="Int. J. Syst. Evol. Microbiol.">
        <title>The Global Catalogue of Microorganisms (GCM) 10K type strain sequencing project: providing services to taxonomists for standard genome sequencing and annotation.</title>
        <authorList>
            <consortium name="The Broad Institute Genomics Platform"/>
            <consortium name="The Broad Institute Genome Sequencing Center for Infectious Disease"/>
            <person name="Wu L."/>
            <person name="Ma J."/>
        </authorList>
    </citation>
    <scope>NUCLEOTIDE SEQUENCE [LARGE SCALE GENOMIC DNA]</scope>
    <source>
        <strain evidence="5">NBRC 108755</strain>
    </source>
</reference>
<keyword evidence="1" id="KW-1133">Transmembrane helix</keyword>
<evidence type="ECO:0000256" key="1">
    <source>
        <dbReference type="SAM" id="Phobius"/>
    </source>
</evidence>
<evidence type="ECO:0000313" key="3">
    <source>
        <dbReference type="EMBL" id="GMA89511.1"/>
    </source>
</evidence>
<gene>
    <name evidence="3" type="ORF">GCM10025869_00400</name>
    <name evidence="4" type="ORF">GCM10025869_36810</name>
</gene>
<dbReference type="Pfam" id="PF07853">
    <property type="entry name" value="DUF1648"/>
    <property type="match status" value="1"/>
</dbReference>
<feature type="transmembrane region" description="Helical" evidence="1">
    <location>
        <begin position="134"/>
        <end position="154"/>
    </location>
</feature>
<sequence>MTASDRPPRARLPLSYWVVAVGLPLIAGAVAVALQLAWLPQLPDPIAIHWGPDGPDGFGAPWSSLALTAGLAGGLTAMFAAFLATARGAAPTVTHKLLAVLSFVTALFVGGTVTASVAVQRGLDDARDAPGIDGWLGLALIGSVLVGVAAWFVLPKAVRPGTDATPARPLTLVPGERSVWIATTRVPTGALAAILGGLGVVLAAAVFAIAISDGALWPIAIAPLLLLALASIATVWRVRVDATGLLVRSLPFGWPRVRIRSADIDRVQTAHIEPLADFGGWGWRWAPGNGFGVVTRGGEAIEVRRRDGRRFVVTVDDAETGAALLAAYTASATEIRERGPQTGSARGNG</sequence>
<feature type="transmembrane region" description="Helical" evidence="1">
    <location>
        <begin position="59"/>
        <end position="85"/>
    </location>
</feature>
<feature type="transmembrane region" description="Helical" evidence="1">
    <location>
        <begin position="190"/>
        <end position="211"/>
    </location>
</feature>
<protein>
    <recommendedName>
        <fullName evidence="2">DUF1648 domain-containing protein</fullName>
    </recommendedName>
</protein>
<feature type="transmembrane region" description="Helical" evidence="1">
    <location>
        <begin position="14"/>
        <end position="39"/>
    </location>
</feature>
<keyword evidence="5" id="KW-1185">Reference proteome</keyword>
<reference evidence="3" key="3">
    <citation type="submission" date="2023-02" db="EMBL/GenBank/DDBJ databases">
        <authorList>
            <person name="Sun Q."/>
            <person name="Mori K."/>
        </authorList>
    </citation>
    <scope>NUCLEOTIDE SEQUENCE</scope>
    <source>
        <strain evidence="3">NBRC 108755</strain>
    </source>
</reference>